<gene>
    <name evidence="2" type="ORF">KSX_89970</name>
</gene>
<dbReference type="Gene3D" id="3.30.450.180">
    <property type="match status" value="1"/>
</dbReference>
<evidence type="ECO:0000313" key="3">
    <source>
        <dbReference type="Proteomes" id="UP000612362"/>
    </source>
</evidence>
<dbReference type="GO" id="GO:0003677">
    <property type="term" value="F:DNA binding"/>
    <property type="evidence" value="ECO:0007669"/>
    <property type="project" value="InterPro"/>
</dbReference>
<proteinExistence type="predicted"/>
<dbReference type="AlphaFoldDB" id="A0A8J3I782"/>
<name>A0A8J3I782_9CHLR</name>
<keyword evidence="3" id="KW-1185">Reference proteome</keyword>
<dbReference type="PANTHER" id="PTHR35010">
    <property type="entry name" value="BLL4672 PROTEIN-RELATED"/>
    <property type="match status" value="1"/>
</dbReference>
<dbReference type="InterPro" id="IPR041413">
    <property type="entry name" value="MLTR_LBD"/>
</dbReference>
<reference evidence="2" key="1">
    <citation type="submission" date="2020-10" db="EMBL/GenBank/DDBJ databases">
        <title>Taxonomic study of unclassified bacteria belonging to the class Ktedonobacteria.</title>
        <authorList>
            <person name="Yabe S."/>
            <person name="Wang C.M."/>
            <person name="Zheng Y."/>
            <person name="Sakai Y."/>
            <person name="Cavaletti L."/>
            <person name="Monciardini P."/>
            <person name="Donadio S."/>
        </authorList>
    </citation>
    <scope>NUCLEOTIDE SEQUENCE</scope>
    <source>
        <strain evidence="2">SOSP1-1</strain>
    </source>
</reference>
<comment type="caution">
    <text evidence="2">The sequence shown here is derived from an EMBL/GenBank/DDBJ whole genome shotgun (WGS) entry which is preliminary data.</text>
</comment>
<dbReference type="SMART" id="SM00530">
    <property type="entry name" value="HTH_XRE"/>
    <property type="match status" value="1"/>
</dbReference>
<dbReference type="Gene3D" id="1.10.260.40">
    <property type="entry name" value="lambda repressor-like DNA-binding domains"/>
    <property type="match status" value="1"/>
</dbReference>
<dbReference type="InterPro" id="IPR010982">
    <property type="entry name" value="Lambda_DNA-bd_dom_sf"/>
</dbReference>
<evidence type="ECO:0000259" key="1">
    <source>
        <dbReference type="SMART" id="SM00530"/>
    </source>
</evidence>
<dbReference type="SUPFAM" id="SSF47413">
    <property type="entry name" value="lambda repressor-like DNA-binding domains"/>
    <property type="match status" value="1"/>
</dbReference>
<evidence type="ECO:0000313" key="2">
    <source>
        <dbReference type="EMBL" id="GHO50834.1"/>
    </source>
</evidence>
<protein>
    <submittedName>
        <fullName evidence="2">Transcriptional regulator</fullName>
    </submittedName>
</protein>
<organism evidence="2 3">
    <name type="scientific">Ktedonospora formicarum</name>
    <dbReference type="NCBI Taxonomy" id="2778364"/>
    <lineage>
        <taxon>Bacteria</taxon>
        <taxon>Bacillati</taxon>
        <taxon>Chloroflexota</taxon>
        <taxon>Ktedonobacteria</taxon>
        <taxon>Ktedonobacterales</taxon>
        <taxon>Ktedonobacteraceae</taxon>
        <taxon>Ktedonospora</taxon>
    </lineage>
</organism>
<dbReference type="Proteomes" id="UP000612362">
    <property type="component" value="Unassembled WGS sequence"/>
</dbReference>
<dbReference type="Pfam" id="PF17765">
    <property type="entry name" value="MLTR_LBD"/>
    <property type="match status" value="1"/>
</dbReference>
<dbReference type="Pfam" id="PF13560">
    <property type="entry name" value="HTH_31"/>
    <property type="match status" value="1"/>
</dbReference>
<dbReference type="InterPro" id="IPR001387">
    <property type="entry name" value="Cro/C1-type_HTH"/>
</dbReference>
<dbReference type="RefSeq" id="WP_220199791.1">
    <property type="nucleotide sequence ID" value="NZ_BNJF01000009.1"/>
</dbReference>
<accession>A0A8J3I782</accession>
<sequence>MNEKERRTELAQFLRTRRERISPQHVGLPPGTRRRTPGLRREELALLAGIGATWYTWLEQGRAIIVSGSVLESLARVLQLDADERAHLFILARQQLPADPLPLTQTIDSALQLILDTMGIYPAWVLSPRWDIIAWNQAACRVLGDFGTMASRKRHILWLLFTDPRYRAMAVDWEREAQRFLALFRASTQRYVGEAWLTELIHDLEQVSPAFREWWSRHDVQGVQAEHKHLLHPLVGLLVLQAKTFQVADHPDLQMIIYTPVPGTDTAAKLAVLSEPLSAE</sequence>
<dbReference type="CDD" id="cd00093">
    <property type="entry name" value="HTH_XRE"/>
    <property type="match status" value="1"/>
</dbReference>
<feature type="domain" description="HTH cro/C1-type" evidence="1">
    <location>
        <begin position="13"/>
        <end position="85"/>
    </location>
</feature>
<dbReference type="EMBL" id="BNJF01000009">
    <property type="protein sequence ID" value="GHO50834.1"/>
    <property type="molecule type" value="Genomic_DNA"/>
</dbReference>